<accession>A0A835M6C3</accession>
<evidence type="ECO:0000313" key="8">
    <source>
        <dbReference type="EMBL" id="KAF9620890.1"/>
    </source>
</evidence>
<dbReference type="InterPro" id="IPR013936">
    <property type="entry name" value="CRT-like"/>
</dbReference>
<comment type="caution">
    <text evidence="8">The sequence shown here is derived from an EMBL/GenBank/DDBJ whole genome shotgun (WGS) entry which is preliminary data.</text>
</comment>
<sequence>MYICAHEICLSFGTWVCWYILFHLVRKILSLDFVAKEMLSLPKSSFVLIGILEALGLASLGCLAGAMLPGPAIPILSQFSRYIDDFLVYCECSGSDEGQLLSNIDIIWPRLMIASSAFQAGASIIKVAITNTLSRHLYNNCFRKTVIHFFFSIEFVFIDAAKRLK</sequence>
<dbReference type="PANTHER" id="PTHR31326">
    <property type="entry name" value="PROTEIN CLT2, CHLOROPLASTIC"/>
    <property type="match status" value="1"/>
</dbReference>
<reference evidence="8 9" key="1">
    <citation type="submission" date="2020-10" db="EMBL/GenBank/DDBJ databases">
        <title>The Coptis chinensis genome and diversification of protoberbering-type alkaloids.</title>
        <authorList>
            <person name="Wang B."/>
            <person name="Shu S."/>
            <person name="Song C."/>
            <person name="Liu Y."/>
        </authorList>
    </citation>
    <scope>NUCLEOTIDE SEQUENCE [LARGE SCALE GENOMIC DNA]</scope>
    <source>
        <strain evidence="8">HL-2020</strain>
        <tissue evidence="8">Leaf</tissue>
    </source>
</reference>
<evidence type="ECO:0000256" key="2">
    <source>
        <dbReference type="ARBA" id="ARBA00006690"/>
    </source>
</evidence>
<evidence type="ECO:0000256" key="6">
    <source>
        <dbReference type="ARBA" id="ARBA00023136"/>
    </source>
</evidence>
<dbReference type="PANTHER" id="PTHR31326:SF1">
    <property type="entry name" value="PROTEIN CLT2, CHLOROPLASTIC"/>
    <property type="match status" value="1"/>
</dbReference>
<name>A0A835M6C3_9MAGN</name>
<keyword evidence="6 7" id="KW-0472">Membrane</keyword>
<evidence type="ECO:0000256" key="3">
    <source>
        <dbReference type="ARBA" id="ARBA00022448"/>
    </source>
</evidence>
<proteinExistence type="inferred from homology"/>
<keyword evidence="9" id="KW-1185">Reference proteome</keyword>
<evidence type="ECO:0000256" key="5">
    <source>
        <dbReference type="ARBA" id="ARBA00022989"/>
    </source>
</evidence>
<evidence type="ECO:0000256" key="1">
    <source>
        <dbReference type="ARBA" id="ARBA00004141"/>
    </source>
</evidence>
<evidence type="ECO:0000313" key="9">
    <source>
        <dbReference type="Proteomes" id="UP000631114"/>
    </source>
</evidence>
<keyword evidence="4 7" id="KW-0812">Transmembrane</keyword>
<organism evidence="8 9">
    <name type="scientific">Coptis chinensis</name>
    <dbReference type="NCBI Taxonomy" id="261450"/>
    <lineage>
        <taxon>Eukaryota</taxon>
        <taxon>Viridiplantae</taxon>
        <taxon>Streptophyta</taxon>
        <taxon>Embryophyta</taxon>
        <taxon>Tracheophyta</taxon>
        <taxon>Spermatophyta</taxon>
        <taxon>Magnoliopsida</taxon>
        <taxon>Ranunculales</taxon>
        <taxon>Ranunculaceae</taxon>
        <taxon>Coptidoideae</taxon>
        <taxon>Coptis</taxon>
    </lineage>
</organism>
<feature type="non-terminal residue" evidence="8">
    <location>
        <position position="1"/>
    </location>
</feature>
<keyword evidence="3" id="KW-0813">Transport</keyword>
<evidence type="ECO:0000256" key="4">
    <source>
        <dbReference type="ARBA" id="ARBA00022692"/>
    </source>
</evidence>
<dbReference type="AlphaFoldDB" id="A0A835M6C3"/>
<feature type="transmembrane region" description="Helical" evidence="7">
    <location>
        <begin position="45"/>
        <end position="68"/>
    </location>
</feature>
<comment type="subcellular location">
    <subcellularLocation>
        <location evidence="1">Membrane</location>
        <topology evidence="1">Multi-pass membrane protein</topology>
    </subcellularLocation>
</comment>
<dbReference type="GO" id="GO:0016020">
    <property type="term" value="C:membrane"/>
    <property type="evidence" value="ECO:0007669"/>
    <property type="project" value="UniProtKB-SubCell"/>
</dbReference>
<dbReference type="EMBL" id="JADFTS010000002">
    <property type="protein sequence ID" value="KAF9620890.1"/>
    <property type="molecule type" value="Genomic_DNA"/>
</dbReference>
<evidence type="ECO:0000256" key="7">
    <source>
        <dbReference type="SAM" id="Phobius"/>
    </source>
</evidence>
<comment type="similarity">
    <text evidence="2">Belongs to the CRT-like transporter family.</text>
</comment>
<dbReference type="OrthoDB" id="416555at2759"/>
<gene>
    <name evidence="8" type="ORF">IFM89_015287</name>
</gene>
<protein>
    <submittedName>
        <fullName evidence="8">Uncharacterized protein</fullName>
    </submittedName>
</protein>
<feature type="transmembrane region" description="Helical" evidence="7">
    <location>
        <begin position="7"/>
        <end position="25"/>
    </location>
</feature>
<dbReference type="Proteomes" id="UP000631114">
    <property type="component" value="Unassembled WGS sequence"/>
</dbReference>
<keyword evidence="5 7" id="KW-1133">Transmembrane helix</keyword>